<evidence type="ECO:0000256" key="6">
    <source>
        <dbReference type="HAMAP-Rule" id="MF_00074"/>
    </source>
</evidence>
<organism evidence="7 8">
    <name type="scientific">Thermosulfurimonas marina</name>
    <dbReference type="NCBI Taxonomy" id="2047767"/>
    <lineage>
        <taxon>Bacteria</taxon>
        <taxon>Pseudomonadati</taxon>
        <taxon>Thermodesulfobacteriota</taxon>
        <taxon>Thermodesulfobacteria</taxon>
        <taxon>Thermodesulfobacteriales</taxon>
        <taxon>Thermodesulfobacteriaceae</taxon>
        <taxon>Thermosulfurimonas</taxon>
    </lineage>
</organism>
<evidence type="ECO:0000256" key="5">
    <source>
        <dbReference type="ARBA" id="ARBA00022691"/>
    </source>
</evidence>
<evidence type="ECO:0000313" key="7">
    <source>
        <dbReference type="EMBL" id="QJA06198.1"/>
    </source>
</evidence>
<keyword evidence="4 6" id="KW-0808">Transferase</keyword>
<dbReference type="AlphaFoldDB" id="A0A6H1WSP3"/>
<dbReference type="EMBL" id="CP042909">
    <property type="protein sequence ID" value="QJA06198.1"/>
    <property type="molecule type" value="Genomic_DNA"/>
</dbReference>
<dbReference type="Pfam" id="PF02527">
    <property type="entry name" value="GidB"/>
    <property type="match status" value="1"/>
</dbReference>
<comment type="subcellular location">
    <subcellularLocation>
        <location evidence="6">Cytoplasm</location>
    </subcellularLocation>
</comment>
<dbReference type="HAMAP" id="MF_00074">
    <property type="entry name" value="16SrRNA_methyltr_G"/>
    <property type="match status" value="1"/>
</dbReference>
<dbReference type="InterPro" id="IPR003682">
    <property type="entry name" value="rRNA_ssu_MeTfrase_G"/>
</dbReference>
<comment type="caution">
    <text evidence="6">Lacks conserved residue(s) required for the propagation of feature annotation.</text>
</comment>
<dbReference type="SUPFAM" id="SSF53335">
    <property type="entry name" value="S-adenosyl-L-methionine-dependent methyltransferases"/>
    <property type="match status" value="1"/>
</dbReference>
<sequence>MEGSWSPERAFFLLGEMGQEYGLPFEARPLVYPLFRYLSALAARAEELNLTAFKSPEERLLYAVSEALVLAAFLPEGGYPLADLGPGGGIPGLVLKLARPELEIVLYEAHPGRVAFLEEMIAELGLSGIRAVNCHLGRTFPEERFPVVVARGYGSVEKFVRHARALLAPPGQAFYLWRQEVEPYGRPEGLEILGEIPFALPQGRGLRKLLLFGLSP</sequence>
<comment type="similarity">
    <text evidence="6">Belongs to the methyltransferase superfamily. RNA methyltransferase RsmG family.</text>
</comment>
<comment type="function">
    <text evidence="6">Specifically methylates the N7 position of a guanine in 16S rRNA.</text>
</comment>
<keyword evidence="5 6" id="KW-0949">S-adenosyl-L-methionine</keyword>
<name>A0A6H1WSP3_9BACT</name>
<keyword evidence="1 6" id="KW-0963">Cytoplasm</keyword>
<evidence type="ECO:0000256" key="3">
    <source>
        <dbReference type="ARBA" id="ARBA00022603"/>
    </source>
</evidence>
<keyword evidence="8" id="KW-1185">Reference proteome</keyword>
<dbReference type="PANTHER" id="PTHR31760">
    <property type="entry name" value="S-ADENOSYL-L-METHIONINE-DEPENDENT METHYLTRANSFERASES SUPERFAMILY PROTEIN"/>
    <property type="match status" value="1"/>
</dbReference>
<accession>A0A6H1WSP3</accession>
<proteinExistence type="inferred from homology"/>
<dbReference type="GO" id="GO:0070043">
    <property type="term" value="F:rRNA (guanine-N7-)-methyltransferase activity"/>
    <property type="evidence" value="ECO:0007669"/>
    <property type="project" value="UniProtKB-UniRule"/>
</dbReference>
<evidence type="ECO:0000313" key="8">
    <source>
        <dbReference type="Proteomes" id="UP000501253"/>
    </source>
</evidence>
<evidence type="ECO:0000256" key="4">
    <source>
        <dbReference type="ARBA" id="ARBA00022679"/>
    </source>
</evidence>
<gene>
    <name evidence="6" type="primary">rsmG</name>
    <name evidence="7" type="ORF">FVE67_05010</name>
</gene>
<evidence type="ECO:0000256" key="2">
    <source>
        <dbReference type="ARBA" id="ARBA00022552"/>
    </source>
</evidence>
<dbReference type="InterPro" id="IPR029063">
    <property type="entry name" value="SAM-dependent_MTases_sf"/>
</dbReference>
<dbReference type="RefSeq" id="WP_168719547.1">
    <property type="nucleotide sequence ID" value="NZ_CP042909.1"/>
</dbReference>
<protein>
    <recommendedName>
        <fullName evidence="6">Ribosomal RNA small subunit methyltransferase G</fullName>
        <ecNumber evidence="6">2.1.1.-</ecNumber>
    </recommendedName>
    <alternativeName>
        <fullName evidence="6">16S rRNA 7-methylguanosine methyltransferase</fullName>
        <shortName evidence="6">16S rRNA m7G methyltransferase</shortName>
    </alternativeName>
</protein>
<feature type="binding site" evidence="6">
    <location>
        <position position="151"/>
    </location>
    <ligand>
        <name>S-adenosyl-L-methionine</name>
        <dbReference type="ChEBI" id="CHEBI:59789"/>
    </ligand>
</feature>
<evidence type="ECO:0000256" key="1">
    <source>
        <dbReference type="ARBA" id="ARBA00022490"/>
    </source>
</evidence>
<dbReference type="PANTHER" id="PTHR31760:SF0">
    <property type="entry name" value="S-ADENOSYL-L-METHIONINE-DEPENDENT METHYLTRANSFERASES SUPERFAMILY PROTEIN"/>
    <property type="match status" value="1"/>
</dbReference>
<dbReference type="KEGG" id="tmai:FVE67_05010"/>
<dbReference type="Gene3D" id="3.40.50.150">
    <property type="entry name" value="Vaccinia Virus protein VP39"/>
    <property type="match status" value="1"/>
</dbReference>
<keyword evidence="3 6" id="KW-0489">Methyltransferase</keyword>
<dbReference type="GO" id="GO:0005829">
    <property type="term" value="C:cytosol"/>
    <property type="evidence" value="ECO:0007669"/>
    <property type="project" value="TreeGrafter"/>
</dbReference>
<dbReference type="EC" id="2.1.1.-" evidence="6"/>
<feature type="binding site" evidence="6">
    <location>
        <position position="85"/>
    </location>
    <ligand>
        <name>S-adenosyl-L-methionine</name>
        <dbReference type="ChEBI" id="CHEBI:59789"/>
    </ligand>
</feature>
<reference evidence="7 8" key="1">
    <citation type="submission" date="2019-08" db="EMBL/GenBank/DDBJ databases">
        <title>Complete genome sequence of Thermosulfurimonas marina SU872T, an anaerobic thermophilic chemolithoautotrophic bacterium isolated from a shallow marine hydrothermal vent.</title>
        <authorList>
            <person name="Allioux M."/>
            <person name="Jebbar M."/>
            <person name="Slobodkina G."/>
            <person name="Slobodkin A."/>
            <person name="Moalic Y."/>
            <person name="Frolova A."/>
            <person name="Shao Z."/>
            <person name="Alain K."/>
        </authorList>
    </citation>
    <scope>NUCLEOTIDE SEQUENCE [LARGE SCALE GENOMIC DNA]</scope>
    <source>
        <strain evidence="7 8">SU872</strain>
    </source>
</reference>
<keyword evidence="2 6" id="KW-0698">rRNA processing</keyword>
<dbReference type="Proteomes" id="UP000501253">
    <property type="component" value="Chromosome"/>
</dbReference>